<organism evidence="1 2">
    <name type="scientific">Agaricus bisporus var. burnettii</name>
    <dbReference type="NCBI Taxonomy" id="192524"/>
    <lineage>
        <taxon>Eukaryota</taxon>
        <taxon>Fungi</taxon>
        <taxon>Dikarya</taxon>
        <taxon>Basidiomycota</taxon>
        <taxon>Agaricomycotina</taxon>
        <taxon>Agaricomycetes</taxon>
        <taxon>Agaricomycetidae</taxon>
        <taxon>Agaricales</taxon>
        <taxon>Agaricineae</taxon>
        <taxon>Agaricaceae</taxon>
        <taxon>Agaricus</taxon>
    </lineage>
</organism>
<evidence type="ECO:0000313" key="1">
    <source>
        <dbReference type="EMBL" id="KAF7782756.1"/>
    </source>
</evidence>
<dbReference type="AlphaFoldDB" id="A0A8H7F8G6"/>
<protein>
    <submittedName>
        <fullName evidence="1">Uncharacterized protein</fullName>
    </submittedName>
</protein>
<reference evidence="1 2" key="1">
    <citation type="journal article" name="Sci. Rep.">
        <title>Telomere-to-telomere assembled and centromere annotated genomes of the two main subspecies of the button mushroom Agaricus bisporus reveal especially polymorphic chromosome ends.</title>
        <authorList>
            <person name="Sonnenberg A.S.M."/>
            <person name="Sedaghat-Telgerd N."/>
            <person name="Lavrijssen B."/>
            <person name="Ohm R.A."/>
            <person name="Hendrickx P.M."/>
            <person name="Scholtmeijer K."/>
            <person name="Baars J.J.P."/>
            <person name="van Peer A."/>
        </authorList>
    </citation>
    <scope>NUCLEOTIDE SEQUENCE [LARGE SCALE GENOMIC DNA]</scope>
    <source>
        <strain evidence="1 2">H119_p4</strain>
    </source>
</reference>
<accession>A0A8H7F8G6</accession>
<proteinExistence type="predicted"/>
<sequence>MRELSSFLSTPGFGIRRRAPASLQAFFQIVSRGQNWNSKNFGDRKFRGNKSTRIQAPSGHLLLDPSHNRGTAGYRILTISVEESSLPSSLLRDWIGQFSLPANAQV</sequence>
<evidence type="ECO:0000313" key="2">
    <source>
        <dbReference type="Proteomes" id="UP000629468"/>
    </source>
</evidence>
<name>A0A8H7F8G6_AGABI</name>
<gene>
    <name evidence="1" type="ORF">Agabi119p4_2132</name>
</gene>
<comment type="caution">
    <text evidence="1">The sequence shown here is derived from an EMBL/GenBank/DDBJ whole genome shotgun (WGS) entry which is preliminary data.</text>
</comment>
<dbReference type="EMBL" id="JABXXO010000003">
    <property type="protein sequence ID" value="KAF7782756.1"/>
    <property type="molecule type" value="Genomic_DNA"/>
</dbReference>
<dbReference type="Proteomes" id="UP000629468">
    <property type="component" value="Unassembled WGS sequence"/>
</dbReference>